<dbReference type="InterPro" id="IPR012341">
    <property type="entry name" value="6hp_glycosidase-like_sf"/>
</dbReference>
<dbReference type="Pfam" id="PF07470">
    <property type="entry name" value="Glyco_hydro_88"/>
    <property type="match status" value="1"/>
</dbReference>
<reference evidence="3 4" key="1">
    <citation type="submission" date="2024-09" db="EMBL/GenBank/DDBJ databases">
        <authorList>
            <person name="Sun Q."/>
            <person name="Mori K."/>
        </authorList>
    </citation>
    <scope>NUCLEOTIDE SEQUENCE [LARGE SCALE GENOMIC DNA]</scope>
    <source>
        <strain evidence="3 4">KCTC 23315</strain>
    </source>
</reference>
<protein>
    <submittedName>
        <fullName evidence="3">Glycoside hydrolase family 88 protein</fullName>
    </submittedName>
</protein>
<dbReference type="InterPro" id="IPR052043">
    <property type="entry name" value="PolySaccharide_Degr_Enz"/>
</dbReference>
<dbReference type="InterPro" id="IPR010905">
    <property type="entry name" value="Glyco_hydro_88"/>
</dbReference>
<evidence type="ECO:0000256" key="1">
    <source>
        <dbReference type="ARBA" id="ARBA00022801"/>
    </source>
</evidence>
<dbReference type="GO" id="GO:0016787">
    <property type="term" value="F:hydrolase activity"/>
    <property type="evidence" value="ECO:0007669"/>
    <property type="project" value="UniProtKB-KW"/>
</dbReference>
<dbReference type="RefSeq" id="WP_377239495.1">
    <property type="nucleotide sequence ID" value="NZ_JBHLXP010000001.1"/>
</dbReference>
<dbReference type="InterPro" id="IPR032342">
    <property type="entry name" value="DUF4861"/>
</dbReference>
<keyword evidence="4" id="KW-1185">Reference proteome</keyword>
<dbReference type="Gene3D" id="1.50.10.10">
    <property type="match status" value="1"/>
</dbReference>
<accession>A0ABV6B7L0</accession>
<comment type="caution">
    <text evidence="3">The sequence shown here is derived from an EMBL/GenBank/DDBJ whole genome shotgun (WGS) entry which is preliminary data.</text>
</comment>
<dbReference type="Proteomes" id="UP001589813">
    <property type="component" value="Unassembled WGS sequence"/>
</dbReference>
<dbReference type="EMBL" id="JBHLXP010000001">
    <property type="protein sequence ID" value="MFC0046861.1"/>
    <property type="molecule type" value="Genomic_DNA"/>
</dbReference>
<dbReference type="PANTHER" id="PTHR33886">
    <property type="entry name" value="UNSATURATED RHAMNOGALACTURONAN HYDROLASE (EUROFUNG)"/>
    <property type="match status" value="1"/>
</dbReference>
<organism evidence="3 4">
    <name type="scientific">Rheinheimera tilapiae</name>
    <dbReference type="NCBI Taxonomy" id="875043"/>
    <lineage>
        <taxon>Bacteria</taxon>
        <taxon>Pseudomonadati</taxon>
        <taxon>Pseudomonadota</taxon>
        <taxon>Gammaproteobacteria</taxon>
        <taxon>Chromatiales</taxon>
        <taxon>Chromatiaceae</taxon>
        <taxon>Rheinheimera</taxon>
    </lineage>
</organism>
<sequence length="838" mass="91581">MLQNSDFHVVCSFRAPLAVLITAALLGACAKPTPSATTVTTAAPAGLAELTVTNPSAFARPDSAVTVAFADLGVVGIPGSLSVWAGAREVPSQLIDSDGNGSLDSLLAMADFAAGEQQQWQVKPIPAQASVKRTAAEISQKTGGQWQGKVYQGGTFENVQSLTPPPQYTDHSEFIRYEGPGIESDRVAYRIYLDWRNGFDIFGNITGSPVLHQVGLDGYSSYHNMQPWGLDLLKVGKSLGAGGFGYWDGSAAQGVSVLKGHSATIHQSGPLFSSLSIDYHDWQIAGRTLDVRAHLSMQAGSRLLRNQLELAAPAGNAAPLDNLAIGLVKHAGTELLQGTLEVSGHQYTYLATYGKQSLNNDLLGMAVIFKRGKLQKLTADANSHVAVMELTGLAPAKVGGINSARKLDYHLLAAWQGEKNGITNQADFVSYLQQQLEILDRPIRVKISNAATKAAVSQPLTAQQALYWSQQLADAGLKLQAPHYVWGGWDFERERPTTFEYTTGLLLQAFDDLHQLAPNPAYKTAMLNMADSFVAADGSIHSYQREKFNIDSINSGNVLLRAYEQTGEVKYQKATALLRDQLKDHPKTSNGAFWHKKIYPHQVWLDGVYMGIPFLAHHNQLFNNGQGLEEAVHEFVAVRDKLRDPVTGLYFHGWDEQKQQVWANKTTGLSPEFWSRGIGWLAMAVVDTLDFIPRERSDLRAPLEQMARELAVALKAHVDPASQVWYQIPNKPGTPGNYLESSASSMFVYFYAKALNQGLIDNSYRDFTLQAYQGLLNQFVLVDANGTAHLTQMVQVAGLGFGRDGSYDYYQNEPVIRNDAKGVGPFIMAGVQVARLLQ</sequence>
<gene>
    <name evidence="3" type="ORF">ACFFJP_00995</name>
</gene>
<dbReference type="Pfam" id="PF16153">
    <property type="entry name" value="DUF4861"/>
    <property type="match status" value="1"/>
</dbReference>
<dbReference type="InterPro" id="IPR008928">
    <property type="entry name" value="6-hairpin_glycosidase_sf"/>
</dbReference>
<keyword evidence="2" id="KW-0732">Signal</keyword>
<keyword evidence="1 3" id="KW-0378">Hydrolase</keyword>
<name>A0ABV6B7L0_9GAMM</name>
<dbReference type="PANTHER" id="PTHR33886:SF8">
    <property type="entry name" value="UNSATURATED RHAMNOGALACTURONAN HYDROLASE (EUROFUNG)"/>
    <property type="match status" value="1"/>
</dbReference>
<dbReference type="SUPFAM" id="SSF48208">
    <property type="entry name" value="Six-hairpin glycosidases"/>
    <property type="match status" value="1"/>
</dbReference>
<evidence type="ECO:0000256" key="2">
    <source>
        <dbReference type="SAM" id="SignalP"/>
    </source>
</evidence>
<proteinExistence type="predicted"/>
<evidence type="ECO:0000313" key="3">
    <source>
        <dbReference type="EMBL" id="MFC0046861.1"/>
    </source>
</evidence>
<feature type="signal peptide" evidence="2">
    <location>
        <begin position="1"/>
        <end position="30"/>
    </location>
</feature>
<feature type="chain" id="PRO_5046240594" evidence="2">
    <location>
        <begin position="31"/>
        <end position="838"/>
    </location>
</feature>
<evidence type="ECO:0000313" key="4">
    <source>
        <dbReference type="Proteomes" id="UP001589813"/>
    </source>
</evidence>